<dbReference type="Proteomes" id="UP000324104">
    <property type="component" value="Unassembled WGS sequence"/>
</dbReference>
<dbReference type="InterPro" id="IPR043143">
    <property type="entry name" value="Mal/L-sulf/L-lact_DH-like_NADP"/>
</dbReference>
<feature type="compositionally biased region" description="Basic and acidic residues" evidence="3">
    <location>
        <begin position="329"/>
        <end position="338"/>
    </location>
</feature>
<comment type="caution">
    <text evidence="4">The sequence shown here is derived from an EMBL/GenBank/DDBJ whole genome shotgun (WGS) entry which is preliminary data.</text>
</comment>
<evidence type="ECO:0000256" key="2">
    <source>
        <dbReference type="ARBA" id="ARBA00023002"/>
    </source>
</evidence>
<sequence>MVTAQCIDGSVIMAGQKNVSRVDYRELETFAHDVLTAAGVTEPHAATVAEALVRANLRGVDSHGVARLTAYVNKFREGGFKPDPEMTIESGPSRGTFSVDGDGGPGQTAGQTAMQTAIERAAEMGMAAGVVRNSNHFGTAAFYTELAAEHDCIGIAMTNVGPDVVPFNGTKPYFGTNPISFAIPTHRSYPITLDMATSVVAMGKIDHVAKETDASIPDHWGVDDDGVPTTDPHEVNALRPLGGPKGYGLALVVDILAGVLSGSGPSPTVNPLYDEYDRPMDLGHFVAAVDISAFRDTTEFKDDVDTIISDIKAMEPRDDAEELMLPGEIETKRKETRSSDGIPVPNSVVESLQELGDDFGVQLPR</sequence>
<dbReference type="PANTHER" id="PTHR11091:SF0">
    <property type="entry name" value="MALATE DEHYDROGENASE"/>
    <property type="match status" value="1"/>
</dbReference>
<dbReference type="Pfam" id="PF02615">
    <property type="entry name" value="Ldh_2"/>
    <property type="match status" value="1"/>
</dbReference>
<dbReference type="InterPro" id="IPR003767">
    <property type="entry name" value="Malate/L-lactate_DH-like"/>
</dbReference>
<organism evidence="4 5">
    <name type="scientific">Natrialba swarupiae</name>
    <dbReference type="NCBI Taxonomy" id="2448032"/>
    <lineage>
        <taxon>Archaea</taxon>
        <taxon>Methanobacteriati</taxon>
        <taxon>Methanobacteriota</taxon>
        <taxon>Stenosarchaea group</taxon>
        <taxon>Halobacteria</taxon>
        <taxon>Halobacteriales</taxon>
        <taxon>Natrialbaceae</taxon>
        <taxon>Natrialba</taxon>
    </lineage>
</organism>
<dbReference type="PANTHER" id="PTHR11091">
    <property type="entry name" value="OXIDOREDUCTASE-RELATED"/>
    <property type="match status" value="1"/>
</dbReference>
<dbReference type="GO" id="GO:0016491">
    <property type="term" value="F:oxidoreductase activity"/>
    <property type="evidence" value="ECO:0007669"/>
    <property type="project" value="UniProtKB-KW"/>
</dbReference>
<evidence type="ECO:0000256" key="1">
    <source>
        <dbReference type="ARBA" id="ARBA00006056"/>
    </source>
</evidence>
<dbReference type="SUPFAM" id="SSF89733">
    <property type="entry name" value="L-sulfolactate dehydrogenase-like"/>
    <property type="match status" value="1"/>
</dbReference>
<keyword evidence="5" id="KW-1185">Reference proteome</keyword>
<dbReference type="EMBL" id="VTAW01000033">
    <property type="protein sequence ID" value="TYT60671.1"/>
    <property type="molecule type" value="Genomic_DNA"/>
</dbReference>
<protein>
    <submittedName>
        <fullName evidence="4">Ldh family oxidoreductase</fullName>
    </submittedName>
</protein>
<dbReference type="InterPro" id="IPR036111">
    <property type="entry name" value="Mal/L-sulfo/L-lacto_DH-like_sf"/>
</dbReference>
<reference evidence="4 5" key="1">
    <citation type="submission" date="2019-08" db="EMBL/GenBank/DDBJ databases">
        <title>Archaea genome.</title>
        <authorList>
            <person name="Kajale S."/>
            <person name="Shouche Y."/>
            <person name="Deshpande N."/>
            <person name="Sharma A."/>
        </authorList>
    </citation>
    <scope>NUCLEOTIDE SEQUENCE [LARGE SCALE GENOMIC DNA]</scope>
    <source>
        <strain evidence="4 5">ESP3B_9</strain>
    </source>
</reference>
<accession>A0A5D5ANJ1</accession>
<dbReference type="InterPro" id="IPR043144">
    <property type="entry name" value="Mal/L-sulf/L-lact_DH-like_ah"/>
</dbReference>
<evidence type="ECO:0000313" key="4">
    <source>
        <dbReference type="EMBL" id="TYT60671.1"/>
    </source>
</evidence>
<evidence type="ECO:0000256" key="3">
    <source>
        <dbReference type="SAM" id="MobiDB-lite"/>
    </source>
</evidence>
<keyword evidence="2" id="KW-0560">Oxidoreductase</keyword>
<comment type="similarity">
    <text evidence="1">Belongs to the LDH2/MDH2 oxidoreductase family.</text>
</comment>
<evidence type="ECO:0000313" key="5">
    <source>
        <dbReference type="Proteomes" id="UP000324104"/>
    </source>
</evidence>
<dbReference type="Gene3D" id="3.30.1370.60">
    <property type="entry name" value="Hypothetical oxidoreductase yiak, domain 2"/>
    <property type="match status" value="1"/>
</dbReference>
<dbReference type="Gene3D" id="1.10.1530.10">
    <property type="match status" value="1"/>
</dbReference>
<name>A0A5D5ANJ1_9EURY</name>
<feature type="region of interest" description="Disordered" evidence="3">
    <location>
        <begin position="325"/>
        <end position="347"/>
    </location>
</feature>
<dbReference type="AlphaFoldDB" id="A0A5D5ANJ1"/>
<gene>
    <name evidence="4" type="ORF">FYC77_17600</name>
</gene>
<proteinExistence type="inferred from homology"/>